<evidence type="ECO:0000256" key="5">
    <source>
        <dbReference type="PROSITE-ProRule" id="PRU01240"/>
    </source>
</evidence>
<gene>
    <name evidence="10" type="ORF">GCM10008939_24000</name>
</gene>
<dbReference type="Pfam" id="PF00082">
    <property type="entry name" value="Peptidase_S8"/>
    <property type="match status" value="1"/>
</dbReference>
<organism evidence="10 11">
    <name type="scientific">Deinococcus aquiradiocola</name>
    <dbReference type="NCBI Taxonomy" id="393059"/>
    <lineage>
        <taxon>Bacteria</taxon>
        <taxon>Thermotogati</taxon>
        <taxon>Deinococcota</taxon>
        <taxon>Deinococci</taxon>
        <taxon>Deinococcales</taxon>
        <taxon>Deinococcaceae</taxon>
        <taxon>Deinococcus</taxon>
    </lineage>
</organism>
<dbReference type="Proteomes" id="UP000635726">
    <property type="component" value="Unassembled WGS sequence"/>
</dbReference>
<feature type="chain" id="PRO_5037482673" description="Peptidase S8/S53 domain-containing protein" evidence="8">
    <location>
        <begin position="22"/>
        <end position="445"/>
    </location>
</feature>
<dbReference type="EMBL" id="BMOE01000008">
    <property type="protein sequence ID" value="GGJ79353.1"/>
    <property type="molecule type" value="Genomic_DNA"/>
</dbReference>
<dbReference type="GO" id="GO:0006508">
    <property type="term" value="P:proteolysis"/>
    <property type="evidence" value="ECO:0007669"/>
    <property type="project" value="UniProtKB-KW"/>
</dbReference>
<evidence type="ECO:0000256" key="6">
    <source>
        <dbReference type="RuleBase" id="RU003355"/>
    </source>
</evidence>
<evidence type="ECO:0000313" key="11">
    <source>
        <dbReference type="Proteomes" id="UP000635726"/>
    </source>
</evidence>
<feature type="active site" description="Charge relay system" evidence="5">
    <location>
        <position position="235"/>
    </location>
</feature>
<proteinExistence type="inferred from homology"/>
<sequence>MRSFRLIHTAGPLLLLTAALASCGSQTGTQAQTPTQTASTDTTGPQIVTVRVRAGTTEADVQARYPQGRVLDLHASEGYAQVWVPTLAAATPASAGTLSLNAQAVTATTTEPDLTLASSVTAPDEAGAQGNGAWAGGNGAWAGGYSAITGTTTTATTFSENLAAWTLLDVTGAQKLSPTLGKGIRVAVLDTGVDINHPGLAGRLDVASGWDYVGGDATPQEENTATSGYSKSYGHGTAVSGIILQVAPNATIVPYRVLNPNGAGKLSNIIMAINDAVKYGSKVINLSLGATYASPALSTAISSAIRSGVMVVASSGNSGDDKVTYPARYSTDMQATLGGGLVSVGSENVTQKKSSFSCYGTLDFLMPGESIVTTFPGAQRAAATGTSFAAPMVSGAVALAMSNGRTDVIALYRSMKLSGIAPTDTAYTGLLGNGTLNIGKLMGTK</sequence>
<keyword evidence="8" id="KW-0732">Signal</keyword>
<evidence type="ECO:0000313" key="10">
    <source>
        <dbReference type="EMBL" id="GGJ79353.1"/>
    </source>
</evidence>
<dbReference type="PROSITE" id="PS00138">
    <property type="entry name" value="SUBTILASE_SER"/>
    <property type="match status" value="1"/>
</dbReference>
<feature type="signal peptide" evidence="8">
    <location>
        <begin position="1"/>
        <end position="21"/>
    </location>
</feature>
<comment type="caution">
    <text evidence="10">The sequence shown here is derived from an EMBL/GenBank/DDBJ whole genome shotgun (WGS) entry which is preliminary data.</text>
</comment>
<dbReference type="InterPro" id="IPR015500">
    <property type="entry name" value="Peptidase_S8_subtilisin-rel"/>
</dbReference>
<evidence type="ECO:0000256" key="4">
    <source>
        <dbReference type="ARBA" id="ARBA00022825"/>
    </source>
</evidence>
<keyword evidence="4 5" id="KW-0720">Serine protease</keyword>
<dbReference type="InterPro" id="IPR023828">
    <property type="entry name" value="Peptidase_S8_Ser-AS"/>
</dbReference>
<dbReference type="RefSeq" id="WP_188963524.1">
    <property type="nucleotide sequence ID" value="NZ_BMOE01000008.1"/>
</dbReference>
<feature type="domain" description="Peptidase S8/S53" evidence="9">
    <location>
        <begin position="181"/>
        <end position="402"/>
    </location>
</feature>
<accession>A0A917URD2</accession>
<dbReference type="PROSITE" id="PS00136">
    <property type="entry name" value="SUBTILASE_ASP"/>
    <property type="match status" value="1"/>
</dbReference>
<keyword evidence="3 5" id="KW-0378">Hydrolase</keyword>
<dbReference type="GO" id="GO:0004252">
    <property type="term" value="F:serine-type endopeptidase activity"/>
    <property type="evidence" value="ECO:0007669"/>
    <property type="project" value="UniProtKB-UniRule"/>
</dbReference>
<evidence type="ECO:0000256" key="1">
    <source>
        <dbReference type="ARBA" id="ARBA00011073"/>
    </source>
</evidence>
<name>A0A917URD2_9DEIO</name>
<dbReference type="InterPro" id="IPR023827">
    <property type="entry name" value="Peptidase_S8_Asp-AS"/>
</dbReference>
<dbReference type="InterPro" id="IPR050131">
    <property type="entry name" value="Peptidase_S8_subtilisin-like"/>
</dbReference>
<dbReference type="SUPFAM" id="SSF52743">
    <property type="entry name" value="Subtilisin-like"/>
    <property type="match status" value="1"/>
</dbReference>
<evidence type="ECO:0000256" key="3">
    <source>
        <dbReference type="ARBA" id="ARBA00022801"/>
    </source>
</evidence>
<dbReference type="PROSITE" id="PS51892">
    <property type="entry name" value="SUBTILASE"/>
    <property type="match status" value="1"/>
</dbReference>
<feature type="active site" description="Charge relay system" evidence="5">
    <location>
        <position position="387"/>
    </location>
</feature>
<keyword evidence="11" id="KW-1185">Reference proteome</keyword>
<reference evidence="10" key="2">
    <citation type="submission" date="2020-09" db="EMBL/GenBank/DDBJ databases">
        <authorList>
            <person name="Sun Q."/>
            <person name="Ohkuma M."/>
        </authorList>
    </citation>
    <scope>NUCLEOTIDE SEQUENCE</scope>
    <source>
        <strain evidence="10">JCM 14371</strain>
    </source>
</reference>
<evidence type="ECO:0000259" key="9">
    <source>
        <dbReference type="Pfam" id="PF00082"/>
    </source>
</evidence>
<feature type="region of interest" description="Disordered" evidence="7">
    <location>
        <begin position="26"/>
        <end position="45"/>
    </location>
</feature>
<dbReference type="PANTHER" id="PTHR43806">
    <property type="entry name" value="PEPTIDASE S8"/>
    <property type="match status" value="1"/>
</dbReference>
<dbReference type="PANTHER" id="PTHR43806:SF11">
    <property type="entry name" value="CEREVISIN-RELATED"/>
    <property type="match status" value="1"/>
</dbReference>
<evidence type="ECO:0000256" key="7">
    <source>
        <dbReference type="SAM" id="MobiDB-lite"/>
    </source>
</evidence>
<evidence type="ECO:0000256" key="2">
    <source>
        <dbReference type="ARBA" id="ARBA00022670"/>
    </source>
</evidence>
<protein>
    <recommendedName>
        <fullName evidence="9">Peptidase S8/S53 domain-containing protein</fullName>
    </recommendedName>
</protein>
<dbReference type="PROSITE" id="PS51257">
    <property type="entry name" value="PROKAR_LIPOPROTEIN"/>
    <property type="match status" value="1"/>
</dbReference>
<keyword evidence="2 5" id="KW-0645">Protease</keyword>
<evidence type="ECO:0000256" key="8">
    <source>
        <dbReference type="SAM" id="SignalP"/>
    </source>
</evidence>
<feature type="active site" description="Charge relay system" evidence="5">
    <location>
        <position position="190"/>
    </location>
</feature>
<comment type="similarity">
    <text evidence="1 5 6">Belongs to the peptidase S8 family.</text>
</comment>
<dbReference type="InterPro" id="IPR000209">
    <property type="entry name" value="Peptidase_S8/S53_dom"/>
</dbReference>
<reference evidence="10" key="1">
    <citation type="journal article" date="2014" name="Int. J. Syst. Evol. Microbiol.">
        <title>Complete genome sequence of Corynebacterium casei LMG S-19264T (=DSM 44701T), isolated from a smear-ripened cheese.</title>
        <authorList>
            <consortium name="US DOE Joint Genome Institute (JGI-PGF)"/>
            <person name="Walter F."/>
            <person name="Albersmeier A."/>
            <person name="Kalinowski J."/>
            <person name="Ruckert C."/>
        </authorList>
    </citation>
    <scope>NUCLEOTIDE SEQUENCE</scope>
    <source>
        <strain evidence="10">JCM 14371</strain>
    </source>
</reference>
<dbReference type="PRINTS" id="PR00723">
    <property type="entry name" value="SUBTILISIN"/>
</dbReference>
<dbReference type="Gene3D" id="3.40.50.200">
    <property type="entry name" value="Peptidase S8/S53 domain"/>
    <property type="match status" value="1"/>
</dbReference>
<dbReference type="InterPro" id="IPR036852">
    <property type="entry name" value="Peptidase_S8/S53_dom_sf"/>
</dbReference>
<dbReference type="AlphaFoldDB" id="A0A917URD2"/>